<evidence type="ECO:0000313" key="2">
    <source>
        <dbReference type="EMBL" id="KAJ7758674.1"/>
    </source>
</evidence>
<accession>A0AAD7NFK2</accession>
<protein>
    <submittedName>
        <fullName evidence="2">Uncharacterized protein</fullName>
    </submittedName>
</protein>
<reference evidence="2" key="1">
    <citation type="submission" date="2023-03" db="EMBL/GenBank/DDBJ databases">
        <title>Massive genome expansion in bonnet fungi (Mycena s.s.) driven by repeated elements and novel gene families across ecological guilds.</title>
        <authorList>
            <consortium name="Lawrence Berkeley National Laboratory"/>
            <person name="Harder C.B."/>
            <person name="Miyauchi S."/>
            <person name="Viragh M."/>
            <person name="Kuo A."/>
            <person name="Thoen E."/>
            <person name="Andreopoulos B."/>
            <person name="Lu D."/>
            <person name="Skrede I."/>
            <person name="Drula E."/>
            <person name="Henrissat B."/>
            <person name="Morin E."/>
            <person name="Kohler A."/>
            <person name="Barry K."/>
            <person name="LaButti K."/>
            <person name="Morin E."/>
            <person name="Salamov A."/>
            <person name="Lipzen A."/>
            <person name="Mereny Z."/>
            <person name="Hegedus B."/>
            <person name="Baldrian P."/>
            <person name="Stursova M."/>
            <person name="Weitz H."/>
            <person name="Taylor A."/>
            <person name="Grigoriev I.V."/>
            <person name="Nagy L.G."/>
            <person name="Martin F."/>
            <person name="Kauserud H."/>
        </authorList>
    </citation>
    <scope>NUCLEOTIDE SEQUENCE</scope>
    <source>
        <strain evidence="2">CBHHK182m</strain>
    </source>
</reference>
<proteinExistence type="predicted"/>
<comment type="caution">
    <text evidence="2">The sequence shown here is derived from an EMBL/GenBank/DDBJ whole genome shotgun (WGS) entry which is preliminary data.</text>
</comment>
<organism evidence="2 3">
    <name type="scientific">Mycena metata</name>
    <dbReference type="NCBI Taxonomy" id="1033252"/>
    <lineage>
        <taxon>Eukaryota</taxon>
        <taxon>Fungi</taxon>
        <taxon>Dikarya</taxon>
        <taxon>Basidiomycota</taxon>
        <taxon>Agaricomycotina</taxon>
        <taxon>Agaricomycetes</taxon>
        <taxon>Agaricomycetidae</taxon>
        <taxon>Agaricales</taxon>
        <taxon>Marasmiineae</taxon>
        <taxon>Mycenaceae</taxon>
        <taxon>Mycena</taxon>
    </lineage>
</organism>
<gene>
    <name evidence="2" type="ORF">B0H16DRAFT_1535267</name>
</gene>
<keyword evidence="3" id="KW-1185">Reference proteome</keyword>
<dbReference type="Proteomes" id="UP001215598">
    <property type="component" value="Unassembled WGS sequence"/>
</dbReference>
<feature type="region of interest" description="Disordered" evidence="1">
    <location>
        <begin position="1"/>
        <end position="23"/>
    </location>
</feature>
<dbReference type="AlphaFoldDB" id="A0AAD7NFK2"/>
<evidence type="ECO:0000256" key="1">
    <source>
        <dbReference type="SAM" id="MobiDB-lite"/>
    </source>
</evidence>
<evidence type="ECO:0000313" key="3">
    <source>
        <dbReference type="Proteomes" id="UP001215598"/>
    </source>
</evidence>
<dbReference type="EMBL" id="JARKIB010000041">
    <property type="protein sequence ID" value="KAJ7758674.1"/>
    <property type="molecule type" value="Genomic_DNA"/>
</dbReference>
<name>A0AAD7NFK2_9AGAR</name>
<sequence length="173" mass="19107">MTQTTDPALQPKASGVDSKTTNTTIHNHITKQSTQLDLSPIMNALNAFMLSTRQCAYPQLVVSCRGQKAAFSRASLGRMDYRRAKALFVERFARPEDFLDIPPSGGWLSHGGGRDPPDVECLATFCRPEEESGVAMALDSSGWQDNIGNVRELEVVLRPKTASEEAKYPRHEI</sequence>